<protein>
    <submittedName>
        <fullName evidence="1">Uncharacterized protein</fullName>
    </submittedName>
</protein>
<evidence type="ECO:0000313" key="2">
    <source>
        <dbReference type="Proteomes" id="UP001157137"/>
    </source>
</evidence>
<comment type="caution">
    <text evidence="1">The sequence shown here is derived from an EMBL/GenBank/DDBJ whole genome shotgun (WGS) entry which is preliminary data.</text>
</comment>
<sequence>MTTRRQAHKRRRIANTCAYTLAVLFPVIWSVAAPAVVRADTPSLTDFGQRDVPLHAQRHLHSALFVTESDEGTVAWEEHGVRDDAIVAFVAEHPAWRLNVPLSWYFMEPVYERHAAQDGEQRELAI</sequence>
<accession>A0AA37X3V5</accession>
<reference evidence="1" key="1">
    <citation type="submission" date="2023-02" db="EMBL/GenBank/DDBJ databases">
        <title>Proposal of a novel subspecies: Alicyclobacillus hesperidum subspecies aegle.</title>
        <authorList>
            <person name="Goto K."/>
            <person name="Fujii T."/>
            <person name="Yasui K."/>
            <person name="Mochida K."/>
            <person name="Kato-Tanaka Y."/>
            <person name="Morohoshi S."/>
            <person name="An S.Y."/>
            <person name="Kasai H."/>
            <person name="Yokota A."/>
        </authorList>
    </citation>
    <scope>NUCLEOTIDE SEQUENCE</scope>
    <source>
        <strain evidence="1">DSM 12766</strain>
    </source>
</reference>
<dbReference type="AlphaFoldDB" id="A0AA37X3V5"/>
<proteinExistence type="predicted"/>
<organism evidence="1 2">
    <name type="scientific">Alicyclobacillus hesperidum</name>
    <dbReference type="NCBI Taxonomy" id="89784"/>
    <lineage>
        <taxon>Bacteria</taxon>
        <taxon>Bacillati</taxon>
        <taxon>Bacillota</taxon>
        <taxon>Bacilli</taxon>
        <taxon>Bacillales</taxon>
        <taxon>Alicyclobacillaceae</taxon>
        <taxon>Alicyclobacillus</taxon>
    </lineage>
</organism>
<dbReference type="EMBL" id="BSRA01000002">
    <property type="protein sequence ID" value="GLV12832.1"/>
    <property type="molecule type" value="Genomic_DNA"/>
</dbReference>
<gene>
    <name evidence="1" type="ORF">Heshes_05160</name>
</gene>
<evidence type="ECO:0000313" key="1">
    <source>
        <dbReference type="EMBL" id="GLV12832.1"/>
    </source>
</evidence>
<name>A0AA37X3V5_9BACL</name>
<dbReference type="Proteomes" id="UP001157137">
    <property type="component" value="Unassembled WGS sequence"/>
</dbReference>